<proteinExistence type="predicted"/>
<evidence type="ECO:0000313" key="1">
    <source>
        <dbReference type="EMBL" id="XCD03833.1"/>
    </source>
</evidence>
<dbReference type="EMBL" id="PP511649">
    <property type="protein sequence ID" value="XCD06263.1"/>
    <property type="molecule type" value="Genomic_DNA"/>
</dbReference>
<dbReference type="EMBL" id="PP511388">
    <property type="protein sequence ID" value="XCD03833.1"/>
    <property type="molecule type" value="Genomic_DNA"/>
</dbReference>
<sequence length="63" mass="7673">MKTRKICISVDDKLYTVFQERYPHSIRQAVEELMRRSIRDDSFLWDFIHGCLFVDDLRTVIHE</sequence>
<evidence type="ECO:0000313" key="2">
    <source>
        <dbReference type="EMBL" id="XCD04632.1"/>
    </source>
</evidence>
<name>A0AAU8B701_9VIRU</name>
<dbReference type="EMBL" id="PP511599">
    <property type="protein sequence ID" value="XCD05837.1"/>
    <property type="molecule type" value="Genomic_DNA"/>
</dbReference>
<organism evidence="5">
    <name type="scientific">Dulem virus 253</name>
    <dbReference type="NCBI Taxonomy" id="3145730"/>
    <lineage>
        <taxon>Viruses</taxon>
        <taxon>Monodnaviria</taxon>
        <taxon>Sangervirae</taxon>
        <taxon>Phixviricota</taxon>
        <taxon>Malgrandaviricetes</taxon>
        <taxon>Petitvirales</taxon>
        <taxon>Microviridae</taxon>
        <taxon>Microvirus</taxon>
    </lineage>
</organism>
<dbReference type="EMBL" id="PP511800">
    <property type="protein sequence ID" value="XCD07708.1"/>
    <property type="molecule type" value="Genomic_DNA"/>
</dbReference>
<evidence type="ECO:0000313" key="3">
    <source>
        <dbReference type="EMBL" id="XCD05837.1"/>
    </source>
</evidence>
<dbReference type="EMBL" id="PP511486">
    <property type="protein sequence ID" value="XCD04632.1"/>
    <property type="molecule type" value="Genomic_DNA"/>
</dbReference>
<reference evidence="5" key="1">
    <citation type="submission" date="2024-03" db="EMBL/GenBank/DDBJ databases">
        <title>Diverse circular DNA viruses in blood, oral, and fecal samples of captive lemurs.</title>
        <authorList>
            <person name="Paietta E.N."/>
            <person name="Kraberger S."/>
            <person name="Lund M.C."/>
            <person name="Custer J.M."/>
            <person name="Vargas K.M."/>
            <person name="Ehmke E.E."/>
            <person name="Yoder A.D."/>
            <person name="Varsani A."/>
        </authorList>
    </citation>
    <scope>NUCLEOTIDE SEQUENCE</scope>
    <source>
        <strain evidence="1">Duke_21_33</strain>
        <strain evidence="2">Duke_24FF_890</strain>
        <strain evidence="3">Duke_24SF_666</strain>
        <strain evidence="4">Duke_25FS_54</strain>
        <strain evidence="5">Duke_28FS_39</strain>
    </source>
</reference>
<protein>
    <recommendedName>
        <fullName evidence="6">CopG family transcriptional regulator</fullName>
    </recommendedName>
</protein>
<evidence type="ECO:0000313" key="5">
    <source>
        <dbReference type="EMBL" id="XCD07708.1"/>
    </source>
</evidence>
<evidence type="ECO:0008006" key="6">
    <source>
        <dbReference type="Google" id="ProtNLM"/>
    </source>
</evidence>
<accession>A0AAU8B701</accession>
<evidence type="ECO:0000313" key="4">
    <source>
        <dbReference type="EMBL" id="XCD06263.1"/>
    </source>
</evidence>